<proteinExistence type="inferred from homology"/>
<dbReference type="InterPro" id="IPR042272">
    <property type="entry name" value="ATP12_ATP_synth-F1-assembly_N"/>
</dbReference>
<name>A0A562UUU2_9SPHN</name>
<reference evidence="4 5" key="1">
    <citation type="submission" date="2019-07" db="EMBL/GenBank/DDBJ databases">
        <title>Genomic Encyclopedia of Archaeal and Bacterial Type Strains, Phase II (KMG-II): from individual species to whole genera.</title>
        <authorList>
            <person name="Goeker M."/>
        </authorList>
    </citation>
    <scope>NUCLEOTIDE SEQUENCE [LARGE SCALE GENOMIC DNA]</scope>
    <source>
        <strain evidence="4 5">ATCC BAA-2084</strain>
    </source>
</reference>
<dbReference type="Gene3D" id="3.30.2180.10">
    <property type="entry name" value="ATP12-like"/>
    <property type="match status" value="1"/>
</dbReference>
<dbReference type="AlphaFoldDB" id="A0A562UUU2"/>
<evidence type="ECO:0000256" key="3">
    <source>
        <dbReference type="ARBA" id="ARBA00023186"/>
    </source>
</evidence>
<organism evidence="4 5">
    <name type="scientific">Altererythrobacter ishigakiensis</name>
    <dbReference type="NCBI Taxonomy" id="476157"/>
    <lineage>
        <taxon>Bacteria</taxon>
        <taxon>Pseudomonadati</taxon>
        <taxon>Pseudomonadota</taxon>
        <taxon>Alphaproteobacteria</taxon>
        <taxon>Sphingomonadales</taxon>
        <taxon>Erythrobacteraceae</taxon>
        <taxon>Altererythrobacter</taxon>
    </lineage>
</organism>
<dbReference type="InterPro" id="IPR011419">
    <property type="entry name" value="ATP12_ATP_synth-F1-assembly"/>
</dbReference>
<dbReference type="RefSeq" id="WP_067601413.1">
    <property type="nucleotide sequence ID" value="NZ_CP015963.1"/>
</dbReference>
<dbReference type="OrthoDB" id="9797825at2"/>
<dbReference type="Proteomes" id="UP000320547">
    <property type="component" value="Unassembled WGS sequence"/>
</dbReference>
<dbReference type="Gene3D" id="1.10.3580.10">
    <property type="entry name" value="ATP12 ATPase"/>
    <property type="match status" value="1"/>
</dbReference>
<gene>
    <name evidence="4" type="ORF">JN10_1038</name>
</gene>
<accession>A0A562UUU2</accession>
<dbReference type="PANTHER" id="PTHR21013:SF10">
    <property type="entry name" value="ATP SYNTHASE MITOCHONDRIAL F1 COMPLEX ASSEMBLY FACTOR 2"/>
    <property type="match status" value="1"/>
</dbReference>
<dbReference type="PANTHER" id="PTHR21013">
    <property type="entry name" value="ATP SYNTHASE MITOCHONDRIAL F1 COMPLEX ASSEMBLY FACTOR 2/ATP12 PROTEIN, MITOCHONDRIAL PRECURSOR"/>
    <property type="match status" value="1"/>
</dbReference>
<comment type="caution">
    <text evidence="4">The sequence shown here is derived from an EMBL/GenBank/DDBJ whole genome shotgun (WGS) entry which is preliminary data.</text>
</comment>
<dbReference type="GO" id="GO:0043461">
    <property type="term" value="P:proton-transporting ATP synthase complex assembly"/>
    <property type="evidence" value="ECO:0007669"/>
    <property type="project" value="InterPro"/>
</dbReference>
<dbReference type="InterPro" id="IPR023335">
    <property type="entry name" value="ATP12_ortho_dom_sf"/>
</dbReference>
<dbReference type="Pfam" id="PF07542">
    <property type="entry name" value="ATP12"/>
    <property type="match status" value="1"/>
</dbReference>
<evidence type="ECO:0000313" key="5">
    <source>
        <dbReference type="Proteomes" id="UP000320547"/>
    </source>
</evidence>
<keyword evidence="3" id="KW-0143">Chaperone</keyword>
<sequence>MKRFYETVGVAEAGNRGWQVTLDGRGLKTVKGAPQIVPTRQLADALALEWSEQSEDIDTRRFVHRDQTDFAIDMVAIDPQSSIDQMIKYAETDTLCYRADPEEALFERQLAKWEPLLCQVEEKFGLKFTRVSGVIHRDQPEQTLDSLRELLATKDHFTLAGMQTMAALAASLCVPLLALEDDAEPVSLWRAASLEEEWQADLWGRDPQAEERREKRQNAFLSAFEWVQLLSD</sequence>
<comment type="similarity">
    <text evidence="1">Belongs to the ATP12 family.</text>
</comment>
<dbReference type="STRING" id="476157.GCA_001663155_02314"/>
<keyword evidence="5" id="KW-1185">Reference proteome</keyword>
<evidence type="ECO:0000256" key="2">
    <source>
        <dbReference type="ARBA" id="ARBA00022946"/>
    </source>
</evidence>
<dbReference type="EMBL" id="VLLK01000001">
    <property type="protein sequence ID" value="TWJ09404.1"/>
    <property type="molecule type" value="Genomic_DNA"/>
</dbReference>
<evidence type="ECO:0000313" key="4">
    <source>
        <dbReference type="EMBL" id="TWJ09404.1"/>
    </source>
</evidence>
<keyword evidence="2" id="KW-0809">Transit peptide</keyword>
<evidence type="ECO:0000256" key="1">
    <source>
        <dbReference type="ARBA" id="ARBA00008231"/>
    </source>
</evidence>
<protein>
    <submittedName>
        <fullName evidence="4">Chaperone required for assembly of F1-ATPase</fullName>
    </submittedName>
</protein>
<dbReference type="SUPFAM" id="SSF160909">
    <property type="entry name" value="ATP12-like"/>
    <property type="match status" value="1"/>
</dbReference>